<dbReference type="HOGENOM" id="CLU_1659615_0_0_5"/>
<evidence type="ECO:0000256" key="4">
    <source>
        <dbReference type="SAM" id="MobiDB-lite"/>
    </source>
</evidence>
<feature type="compositionally biased region" description="Low complexity" evidence="4">
    <location>
        <begin position="148"/>
        <end position="159"/>
    </location>
</feature>
<dbReference type="InterPro" id="IPR011662">
    <property type="entry name" value="Secretin/TonB_short_N"/>
</dbReference>
<dbReference type="PATRIC" id="fig|1123269.5.peg.1488"/>
<dbReference type="EMBL" id="CP006644">
    <property type="protein sequence ID" value="AHE53254.1"/>
    <property type="molecule type" value="Genomic_DNA"/>
</dbReference>
<keyword evidence="3" id="KW-0998">Cell outer membrane</keyword>
<evidence type="ECO:0000256" key="1">
    <source>
        <dbReference type="ARBA" id="ARBA00022448"/>
    </source>
</evidence>
<evidence type="ECO:0000256" key="5">
    <source>
        <dbReference type="SAM" id="SignalP"/>
    </source>
</evidence>
<keyword evidence="2" id="KW-0472">Membrane</keyword>
<dbReference type="SMART" id="SM00965">
    <property type="entry name" value="STN"/>
    <property type="match status" value="1"/>
</dbReference>
<gene>
    <name evidence="7" type="ORF">NX02_07645</name>
</gene>
<evidence type="ECO:0000259" key="6">
    <source>
        <dbReference type="SMART" id="SM00965"/>
    </source>
</evidence>
<keyword evidence="5" id="KW-0732">Signal</keyword>
<dbReference type="GO" id="GO:0019867">
    <property type="term" value="C:outer membrane"/>
    <property type="evidence" value="ECO:0007669"/>
    <property type="project" value="InterPro"/>
</dbReference>
<evidence type="ECO:0000256" key="3">
    <source>
        <dbReference type="ARBA" id="ARBA00023237"/>
    </source>
</evidence>
<proteinExistence type="predicted"/>
<evidence type="ECO:0000256" key="2">
    <source>
        <dbReference type="ARBA" id="ARBA00023136"/>
    </source>
</evidence>
<feature type="signal peptide" evidence="5">
    <location>
        <begin position="1"/>
        <end position="33"/>
    </location>
</feature>
<dbReference type="KEGG" id="ssan:NX02_07645"/>
<dbReference type="Proteomes" id="UP000018851">
    <property type="component" value="Chromosome"/>
</dbReference>
<evidence type="ECO:0000313" key="7">
    <source>
        <dbReference type="EMBL" id="AHE53254.1"/>
    </source>
</evidence>
<dbReference type="eggNOG" id="COG4773">
    <property type="taxonomic scope" value="Bacteria"/>
</dbReference>
<dbReference type="Gene3D" id="3.55.50.30">
    <property type="match status" value="1"/>
</dbReference>
<protein>
    <recommendedName>
        <fullName evidence="6">Secretin/TonB short N-terminal domain-containing protein</fullName>
    </recommendedName>
</protein>
<reference evidence="7 8" key="1">
    <citation type="submission" date="2013-07" db="EMBL/GenBank/DDBJ databases">
        <title>Completed genome of Sphingomonas sanxanigenens NX02.</title>
        <authorList>
            <person name="Ma T."/>
            <person name="Huang H."/>
            <person name="Wu M."/>
            <person name="Li X."/>
            <person name="Li G."/>
        </authorList>
    </citation>
    <scope>NUCLEOTIDE SEQUENCE [LARGE SCALE GENOMIC DNA]</scope>
    <source>
        <strain evidence="7 8">NX02</strain>
    </source>
</reference>
<feature type="compositionally biased region" description="Low complexity" evidence="4">
    <location>
        <begin position="131"/>
        <end position="141"/>
    </location>
</feature>
<feature type="domain" description="Secretin/TonB short N-terminal" evidence="6">
    <location>
        <begin position="64"/>
        <end position="113"/>
    </location>
</feature>
<keyword evidence="1" id="KW-0813">Transport</keyword>
<feature type="region of interest" description="Disordered" evidence="4">
    <location>
        <begin position="129"/>
        <end position="159"/>
    </location>
</feature>
<dbReference type="AlphaFoldDB" id="W0A5M0"/>
<accession>W0A5M0</accession>
<keyword evidence="8" id="KW-1185">Reference proteome</keyword>
<name>W0A5M0_9SPHN</name>
<evidence type="ECO:0000313" key="8">
    <source>
        <dbReference type="Proteomes" id="UP000018851"/>
    </source>
</evidence>
<dbReference type="STRING" id="1123269.NX02_07645"/>
<sequence length="159" mass="16819">MAQVLRHVGGKNFMSVRTFTSLAAALIASTALAAAPAQAVTIYFDVPAQSLGQALIAFSKQAKVKIVYPAAKIRGVTAPSVRGTMTRQEALGRLIAGSGLRVVGDDGQVVALARWETCLLQRRVSRRRMPIPRSSSPAIASRSRKASSRSAKPMPSSTS</sequence>
<feature type="chain" id="PRO_5004785073" description="Secretin/TonB short N-terminal domain-containing protein" evidence="5">
    <location>
        <begin position="34"/>
        <end position="159"/>
    </location>
</feature>
<organism evidence="7 8">
    <name type="scientific">Sphingomonas sanxanigenens DSM 19645 = NX02</name>
    <dbReference type="NCBI Taxonomy" id="1123269"/>
    <lineage>
        <taxon>Bacteria</taxon>
        <taxon>Pseudomonadati</taxon>
        <taxon>Pseudomonadota</taxon>
        <taxon>Alphaproteobacteria</taxon>
        <taxon>Sphingomonadales</taxon>
        <taxon>Sphingomonadaceae</taxon>
        <taxon>Sphingomonas</taxon>
    </lineage>
</organism>